<name>A0A2A9EIL4_9MICO</name>
<dbReference type="CDD" id="cd00085">
    <property type="entry name" value="HNHc"/>
    <property type="match status" value="1"/>
</dbReference>
<dbReference type="Proteomes" id="UP000222106">
    <property type="component" value="Unassembled WGS sequence"/>
</dbReference>
<dbReference type="InterPro" id="IPR003615">
    <property type="entry name" value="HNH_nuc"/>
</dbReference>
<dbReference type="RefSeq" id="WP_143426853.1">
    <property type="nucleotide sequence ID" value="NZ_PDJI01000004.1"/>
</dbReference>
<feature type="compositionally biased region" description="Basic and acidic residues" evidence="1">
    <location>
        <begin position="514"/>
        <end position="530"/>
    </location>
</feature>
<accession>A0A2A9EIL4</accession>
<evidence type="ECO:0000256" key="1">
    <source>
        <dbReference type="SAM" id="MobiDB-lite"/>
    </source>
</evidence>
<keyword evidence="4" id="KW-1185">Reference proteome</keyword>
<evidence type="ECO:0000313" key="3">
    <source>
        <dbReference type="EMBL" id="PFG38089.1"/>
    </source>
</evidence>
<dbReference type="EMBL" id="PDJI01000004">
    <property type="protein sequence ID" value="PFG38089.1"/>
    <property type="molecule type" value="Genomic_DNA"/>
</dbReference>
<reference evidence="3 4" key="1">
    <citation type="submission" date="2017-10" db="EMBL/GenBank/DDBJ databases">
        <title>Sequencing the genomes of 1000 actinobacteria strains.</title>
        <authorList>
            <person name="Klenk H.-P."/>
        </authorList>
    </citation>
    <scope>NUCLEOTIDE SEQUENCE [LARGE SCALE GENOMIC DNA]</scope>
    <source>
        <strain evidence="3 4">DSM 21838</strain>
    </source>
</reference>
<feature type="region of interest" description="Disordered" evidence="1">
    <location>
        <begin position="514"/>
        <end position="540"/>
    </location>
</feature>
<evidence type="ECO:0000313" key="4">
    <source>
        <dbReference type="Proteomes" id="UP000222106"/>
    </source>
</evidence>
<dbReference type="OrthoDB" id="5177627at2"/>
<proteinExistence type="predicted"/>
<gene>
    <name evidence="3" type="ORF">ATJ97_0559</name>
</gene>
<dbReference type="InterPro" id="IPR003870">
    <property type="entry name" value="DUF222"/>
</dbReference>
<organism evidence="3 4">
    <name type="scientific">Georgenia soli</name>
    <dbReference type="NCBI Taxonomy" id="638953"/>
    <lineage>
        <taxon>Bacteria</taxon>
        <taxon>Bacillati</taxon>
        <taxon>Actinomycetota</taxon>
        <taxon>Actinomycetes</taxon>
        <taxon>Micrococcales</taxon>
        <taxon>Bogoriellaceae</taxon>
        <taxon>Georgenia</taxon>
    </lineage>
</organism>
<sequence>MSLVEEAGSPAAAVTVGLDRVREMVEELAGIDLHTVPGEVTLGVLDRVEEVRRRLEALNAKALATVEADGLWALDGARSMAAWYRTRTGKHRASAAREVRQARALRDHLPATAQALAAGEISADHVSALVRHTTGTDARRATLRDEAVGEEFLLGHARELDASAFATAVEHWAQRADPDAADRAYVAESGREEFYLAETTEGYVPGGWLSRASGQLVLTALAARGGVPARDDRRTPRQRNAANLTGLARLGLDSGTLRPGARIRPHLSVHVPFDTLQRLIAATRPARRHPTCPLPAAPAPTGHDAAGHAGAAGAGPAGHAGAAFGLPAPPVADVPHPAGADRAAGAVAAGATHPRTAGQGGGGVCGCGQDLPEAVITADLDPAALTDLAPATLPDGTALAPTLLARLACDGGFHRVVFGPDSEVLDVGREERLFTTAQTRAIIARDKNCRYPGCDAPPGEGEIHHSIWWHDHHGRTDTKLGVLLCWHHHEHVHQRRISIERRHTRWKFYRRDGTEIEHPDTPHPDTERAPRSGPSGRRLSLCRRPLPQGRCRDFLTGSSSAVISLRG</sequence>
<dbReference type="AlphaFoldDB" id="A0A2A9EIL4"/>
<comment type="caution">
    <text evidence="3">The sequence shown here is derived from an EMBL/GenBank/DDBJ whole genome shotgun (WGS) entry which is preliminary data.</text>
</comment>
<evidence type="ECO:0000259" key="2">
    <source>
        <dbReference type="Pfam" id="PF02720"/>
    </source>
</evidence>
<dbReference type="Pfam" id="PF02720">
    <property type="entry name" value="DUF222"/>
    <property type="match status" value="1"/>
</dbReference>
<feature type="domain" description="DUF222" evidence="2">
    <location>
        <begin position="44"/>
        <end position="277"/>
    </location>
</feature>
<protein>
    <submittedName>
        <fullName evidence="3">Uncharacterized protein DUF222</fullName>
    </submittedName>
</protein>